<evidence type="ECO:0008006" key="3">
    <source>
        <dbReference type="Google" id="ProtNLM"/>
    </source>
</evidence>
<organism evidence="1 2">
    <name type="scientific">Psychroflexus planctonicus</name>
    <dbReference type="NCBI Taxonomy" id="1526575"/>
    <lineage>
        <taxon>Bacteria</taxon>
        <taxon>Pseudomonadati</taxon>
        <taxon>Bacteroidota</taxon>
        <taxon>Flavobacteriia</taxon>
        <taxon>Flavobacteriales</taxon>
        <taxon>Flavobacteriaceae</taxon>
        <taxon>Psychroflexus</taxon>
    </lineage>
</organism>
<sequence>MKQKFYLDTSVFGGIFDKEFDKFTLQLFERIKLGKVTCLYSDLVEAELVKAPKNVKSHFYKLPNKSMEKVEITDDILTLAKKYIE</sequence>
<evidence type="ECO:0000313" key="1">
    <source>
        <dbReference type="EMBL" id="GGE36169.1"/>
    </source>
</evidence>
<proteinExistence type="predicted"/>
<protein>
    <recommendedName>
        <fullName evidence="3">PIN domain-containing protein</fullName>
    </recommendedName>
</protein>
<name>A0ABQ1SFN6_9FLAO</name>
<keyword evidence="2" id="KW-1185">Reference proteome</keyword>
<accession>A0ABQ1SFN6</accession>
<dbReference type="RefSeq" id="WP_229731840.1">
    <property type="nucleotide sequence ID" value="NZ_BMGM01000006.1"/>
</dbReference>
<comment type="caution">
    <text evidence="1">The sequence shown here is derived from an EMBL/GenBank/DDBJ whole genome shotgun (WGS) entry which is preliminary data.</text>
</comment>
<gene>
    <name evidence="1" type="ORF">GCM10010832_15460</name>
</gene>
<dbReference type="Proteomes" id="UP000599179">
    <property type="component" value="Unassembled WGS sequence"/>
</dbReference>
<evidence type="ECO:0000313" key="2">
    <source>
        <dbReference type="Proteomes" id="UP000599179"/>
    </source>
</evidence>
<dbReference type="EMBL" id="BMGM01000006">
    <property type="protein sequence ID" value="GGE36169.1"/>
    <property type="molecule type" value="Genomic_DNA"/>
</dbReference>
<reference evidence="2" key="1">
    <citation type="journal article" date="2019" name="Int. J. Syst. Evol. Microbiol.">
        <title>The Global Catalogue of Microorganisms (GCM) 10K type strain sequencing project: providing services to taxonomists for standard genome sequencing and annotation.</title>
        <authorList>
            <consortium name="The Broad Institute Genomics Platform"/>
            <consortium name="The Broad Institute Genome Sequencing Center for Infectious Disease"/>
            <person name="Wu L."/>
            <person name="Ma J."/>
        </authorList>
    </citation>
    <scope>NUCLEOTIDE SEQUENCE [LARGE SCALE GENOMIC DNA]</scope>
    <source>
        <strain evidence="2">CGMCC 1.12931</strain>
    </source>
</reference>